<protein>
    <submittedName>
        <fullName evidence="1">Uncharacterized protein</fullName>
    </submittedName>
</protein>
<dbReference type="EMBL" id="CAJNIZ010002389">
    <property type="protein sequence ID" value="CAE7210031.1"/>
    <property type="molecule type" value="Genomic_DNA"/>
</dbReference>
<dbReference type="AlphaFoldDB" id="A0A812JVX3"/>
<accession>A0A812JVX3</accession>
<evidence type="ECO:0000313" key="2">
    <source>
        <dbReference type="Proteomes" id="UP000649617"/>
    </source>
</evidence>
<sequence>MIQPIIACKGEFAGHCESFLEDESRCRGSYANCQDKTCLQCAFADGRCEGPGFA</sequence>
<organism evidence="1 2">
    <name type="scientific">Symbiodinium pilosum</name>
    <name type="common">Dinoflagellate</name>
    <dbReference type="NCBI Taxonomy" id="2952"/>
    <lineage>
        <taxon>Eukaryota</taxon>
        <taxon>Sar</taxon>
        <taxon>Alveolata</taxon>
        <taxon>Dinophyceae</taxon>
        <taxon>Suessiales</taxon>
        <taxon>Symbiodiniaceae</taxon>
        <taxon>Symbiodinium</taxon>
    </lineage>
</organism>
<dbReference type="Proteomes" id="UP000649617">
    <property type="component" value="Unassembled WGS sequence"/>
</dbReference>
<dbReference type="OrthoDB" id="10357870at2759"/>
<evidence type="ECO:0000313" key="1">
    <source>
        <dbReference type="EMBL" id="CAE7210031.1"/>
    </source>
</evidence>
<name>A0A812JVX3_SYMPI</name>
<feature type="non-terminal residue" evidence="1">
    <location>
        <position position="54"/>
    </location>
</feature>
<reference evidence="1" key="1">
    <citation type="submission" date="2021-02" db="EMBL/GenBank/DDBJ databases">
        <authorList>
            <person name="Dougan E. K."/>
            <person name="Rhodes N."/>
            <person name="Thang M."/>
            <person name="Chan C."/>
        </authorList>
    </citation>
    <scope>NUCLEOTIDE SEQUENCE</scope>
</reference>
<proteinExistence type="predicted"/>
<comment type="caution">
    <text evidence="1">The sequence shown here is derived from an EMBL/GenBank/DDBJ whole genome shotgun (WGS) entry which is preliminary data.</text>
</comment>
<gene>
    <name evidence="1" type="ORF">SPIL2461_LOCUS2242</name>
</gene>
<keyword evidence="2" id="KW-1185">Reference proteome</keyword>